<evidence type="ECO:0000313" key="10">
    <source>
        <dbReference type="EMBL" id="MFK4752533.1"/>
    </source>
</evidence>
<dbReference type="NCBIfam" id="TIGR02532">
    <property type="entry name" value="IV_pilin_GFxxxE"/>
    <property type="match status" value="1"/>
</dbReference>
<evidence type="ECO:0000256" key="5">
    <source>
        <dbReference type="ARBA" id="ARBA00022481"/>
    </source>
</evidence>
<evidence type="ECO:0000256" key="1">
    <source>
        <dbReference type="ARBA" id="ARBA00004377"/>
    </source>
</evidence>
<comment type="subcellular location">
    <subcellularLocation>
        <location evidence="1">Cell inner membrane</location>
        <topology evidence="1">Single-pass membrane protein</topology>
    </subcellularLocation>
</comment>
<evidence type="ECO:0000256" key="9">
    <source>
        <dbReference type="ARBA" id="ARBA00023136"/>
    </source>
</evidence>
<keyword evidence="7" id="KW-0812">Transmembrane</keyword>
<dbReference type="PANTHER" id="PTHR39583">
    <property type="entry name" value="TYPE II SECRETION SYSTEM PROTEIN J-RELATED"/>
    <property type="match status" value="1"/>
</dbReference>
<accession>A0ABW8NHT5</accession>
<dbReference type="InterPro" id="IPR051621">
    <property type="entry name" value="T2SS_protein_J"/>
</dbReference>
<gene>
    <name evidence="10" type="primary">gspJ</name>
    <name evidence="10" type="ORF">WG929_08950</name>
</gene>
<keyword evidence="4" id="KW-1003">Cell membrane</keyword>
<dbReference type="EMBL" id="JBBKTX010000009">
    <property type="protein sequence ID" value="MFK4752533.1"/>
    <property type="molecule type" value="Genomic_DNA"/>
</dbReference>
<dbReference type="InterPro" id="IPR045584">
    <property type="entry name" value="Pilin-like"/>
</dbReference>
<keyword evidence="9" id="KW-0472">Membrane</keyword>
<dbReference type="Gene3D" id="3.10.610.10">
    <property type="entry name" value="GSPII I/J protein-like"/>
    <property type="match status" value="1"/>
</dbReference>
<evidence type="ECO:0000256" key="6">
    <source>
        <dbReference type="ARBA" id="ARBA00022519"/>
    </source>
</evidence>
<keyword evidence="11" id="KW-1185">Reference proteome</keyword>
<sequence>MMHRPLGFTLLEVIVAVAITASISVGSVQLLNTIIVARDSTEARSEQLVALQRLNAVVSRDVEQFINRPILDEYGDEQSSLRLEDGDYLLELTRTGWRNRPGIENPRSELQRIAYRLESIDSDTCEAARRRLAGWGIEEPEGDCLVRYVWPVLDRGYDSEPRSMVVLDQIDGLQISLLADTISSDGERTGSEWYSSWPVLQSSNESVIPQGLRWEMTLPVIGDATRLWVLPHDGEDL</sequence>
<evidence type="ECO:0000256" key="7">
    <source>
        <dbReference type="ARBA" id="ARBA00022692"/>
    </source>
</evidence>
<dbReference type="InterPro" id="IPR010055">
    <property type="entry name" value="T2SS_protein-GspJ"/>
</dbReference>
<reference evidence="10 11" key="1">
    <citation type="submission" date="2024-03" db="EMBL/GenBank/DDBJ databases">
        <title>High-quality draft genome sequence of Oceanobacter sp. wDCs-4.</title>
        <authorList>
            <person name="Dong C."/>
        </authorList>
    </citation>
    <scope>NUCLEOTIDE SEQUENCE [LARGE SCALE GENOMIC DNA]</scope>
    <source>
        <strain evidence="11">wDCs-4</strain>
    </source>
</reference>
<comment type="caution">
    <text evidence="10">The sequence shown here is derived from an EMBL/GenBank/DDBJ whole genome shotgun (WGS) entry which is preliminary data.</text>
</comment>
<dbReference type="InterPro" id="IPR012902">
    <property type="entry name" value="N_methyl_site"/>
</dbReference>
<dbReference type="Proteomes" id="UP001620597">
    <property type="component" value="Unassembled WGS sequence"/>
</dbReference>
<name>A0ABW8NHT5_9GAMM</name>
<evidence type="ECO:0000256" key="3">
    <source>
        <dbReference type="ARBA" id="ARBA00021539"/>
    </source>
</evidence>
<keyword evidence="5" id="KW-0488">Methylation</keyword>
<organism evidence="10 11">
    <name type="scientific">Oceanobacter antarcticus</name>
    <dbReference type="NCBI Taxonomy" id="3133425"/>
    <lineage>
        <taxon>Bacteria</taxon>
        <taxon>Pseudomonadati</taxon>
        <taxon>Pseudomonadota</taxon>
        <taxon>Gammaproteobacteria</taxon>
        <taxon>Oceanospirillales</taxon>
        <taxon>Oceanospirillaceae</taxon>
        <taxon>Oceanobacter</taxon>
    </lineage>
</organism>
<proteinExistence type="inferred from homology"/>
<dbReference type="RefSeq" id="WP_369854380.1">
    <property type="nucleotide sequence ID" value="NZ_JBBKTX010000009.1"/>
</dbReference>
<keyword evidence="8" id="KW-1133">Transmembrane helix</keyword>
<evidence type="ECO:0000313" key="11">
    <source>
        <dbReference type="Proteomes" id="UP001620597"/>
    </source>
</evidence>
<dbReference type="NCBIfam" id="TIGR01711">
    <property type="entry name" value="gspJ"/>
    <property type="match status" value="1"/>
</dbReference>
<dbReference type="Pfam" id="PF11612">
    <property type="entry name" value="T2SSJ"/>
    <property type="match status" value="1"/>
</dbReference>
<dbReference type="Pfam" id="PF07963">
    <property type="entry name" value="N_methyl"/>
    <property type="match status" value="1"/>
</dbReference>
<evidence type="ECO:0000256" key="2">
    <source>
        <dbReference type="ARBA" id="ARBA00011084"/>
    </source>
</evidence>
<protein>
    <recommendedName>
        <fullName evidence="3">Type II secretion system protein J</fullName>
    </recommendedName>
</protein>
<dbReference type="SUPFAM" id="SSF54523">
    <property type="entry name" value="Pili subunits"/>
    <property type="match status" value="1"/>
</dbReference>
<dbReference type="PANTHER" id="PTHR39583:SF2">
    <property type="entry name" value="TYPE II SECRETION SYSTEM PROTEIN J"/>
    <property type="match status" value="1"/>
</dbReference>
<evidence type="ECO:0000256" key="8">
    <source>
        <dbReference type="ARBA" id="ARBA00022989"/>
    </source>
</evidence>
<comment type="similarity">
    <text evidence="2">Belongs to the GSP J family.</text>
</comment>
<evidence type="ECO:0000256" key="4">
    <source>
        <dbReference type="ARBA" id="ARBA00022475"/>
    </source>
</evidence>
<keyword evidence="6" id="KW-0997">Cell inner membrane</keyword>